<sequence>MRHRLWRADRIRFRIQGRDPQRYINRVISQGVQLDHIQWETNGCIAQGFGRDYATLHTMAVQGKWQFSVLQRHGPGRFGEATIARPGLIVGVILFILLLNLLHRFVWVIDFGALGGDASERMRILLEECGIYEGALLQEDALENAQTLALQQSDLFGWVSLNFTGGCLFVESTEAQDQMIKGEPELRPLYAKTGGVVTAVQAESGFACVVPGQTVTEGQLLVDTVRLDRDGREISQGASGKILAECEMTFSASEELEQTSAVLEPEKFSKNTLYFLGGTWHFQSHENHTAGDSVIEWLPLRFGRLSLPGCICSETVWKREVQTIYYTPKQAEALARRDCRRQLLDTFPDAEILAERCVLQTASDSVTAEVTYQFCANIAFSQQ</sequence>
<reference evidence="2" key="1">
    <citation type="submission" date="2009-12" db="EMBL/GenBank/DDBJ databases">
        <authorList>
            <person name="Weinstock G."/>
            <person name="Sodergren E."/>
            <person name="Clifton S."/>
            <person name="Fulton L."/>
            <person name="Fulton B."/>
            <person name="Courtney L."/>
            <person name="Fronick C."/>
            <person name="Harrison M."/>
            <person name="Strong C."/>
            <person name="Farmer C."/>
            <person name="Delahaunty K."/>
            <person name="Markovic C."/>
            <person name="Hall O."/>
            <person name="Minx P."/>
            <person name="Tomlinson C."/>
            <person name="Mitreva M."/>
            <person name="Nelson J."/>
            <person name="Hou S."/>
            <person name="Wollam A."/>
            <person name="Pepin K.H."/>
            <person name="Johnson M."/>
            <person name="Bhonagiri V."/>
            <person name="Nash W.E."/>
            <person name="Warren W."/>
            <person name="Chinwalla A."/>
            <person name="Mardis E.R."/>
            <person name="Wilson R.K."/>
        </authorList>
    </citation>
    <scope>NUCLEOTIDE SEQUENCE [LARGE SCALE GENOMIC DNA]</scope>
    <source>
        <strain evidence="2">DSM 15176</strain>
    </source>
</reference>
<evidence type="ECO:0000256" key="1">
    <source>
        <dbReference type="SAM" id="Phobius"/>
    </source>
</evidence>
<dbReference type="Proteomes" id="UP000003438">
    <property type="component" value="Unassembled WGS sequence"/>
</dbReference>
<dbReference type="eggNOG" id="COG1589">
    <property type="taxonomic scope" value="Bacteria"/>
</dbReference>
<dbReference type="HOGENOM" id="CLU_721451_0_0_9"/>
<dbReference type="RefSeq" id="WP_007046307.1">
    <property type="nucleotide sequence ID" value="NZ_GG704769.1"/>
</dbReference>
<accession>D1PKL9</accession>
<dbReference type="Pfam" id="PF06898">
    <property type="entry name" value="YqfD"/>
    <property type="match status" value="1"/>
</dbReference>
<gene>
    <name evidence="2" type="ORF">SUBVAR_04896</name>
</gene>
<proteinExistence type="predicted"/>
<dbReference type="EMBL" id="ACBY02000020">
    <property type="protein sequence ID" value="EFB76527.1"/>
    <property type="molecule type" value="Genomic_DNA"/>
</dbReference>
<feature type="transmembrane region" description="Helical" evidence="1">
    <location>
        <begin position="87"/>
        <end position="107"/>
    </location>
</feature>
<organism evidence="2 3">
    <name type="scientific">Subdoligranulum variabile DSM 15176</name>
    <dbReference type="NCBI Taxonomy" id="411471"/>
    <lineage>
        <taxon>Bacteria</taxon>
        <taxon>Bacillati</taxon>
        <taxon>Bacillota</taxon>
        <taxon>Clostridia</taxon>
        <taxon>Eubacteriales</taxon>
        <taxon>Oscillospiraceae</taxon>
        <taxon>Subdoligranulum</taxon>
    </lineage>
</organism>
<evidence type="ECO:0000313" key="2">
    <source>
        <dbReference type="EMBL" id="EFB76527.1"/>
    </source>
</evidence>
<keyword evidence="3" id="KW-1185">Reference proteome</keyword>
<dbReference type="AlphaFoldDB" id="D1PKL9"/>
<dbReference type="InterPro" id="IPR010690">
    <property type="entry name" value="YqfD"/>
</dbReference>
<name>D1PKL9_9FIRM</name>
<dbReference type="OrthoDB" id="1640349at2"/>
<comment type="caution">
    <text evidence="2">The sequence shown here is derived from an EMBL/GenBank/DDBJ whole genome shotgun (WGS) entry which is preliminary data.</text>
</comment>
<protein>
    <submittedName>
        <fullName evidence="2">Sporulation protein YqfD</fullName>
    </submittedName>
</protein>
<keyword evidence="1" id="KW-0812">Transmembrane</keyword>
<keyword evidence="1" id="KW-1133">Transmembrane helix</keyword>
<evidence type="ECO:0000313" key="3">
    <source>
        <dbReference type="Proteomes" id="UP000003438"/>
    </source>
</evidence>
<dbReference type="STRING" id="411471.SUBVAR_04896"/>
<keyword evidence="1" id="KW-0472">Membrane</keyword>